<name>A0A2S9IGM3_9GAMM</name>
<protein>
    <recommendedName>
        <fullName evidence="3">Pyrroline-5-carboxylate reductase catalytic N-terminal domain-containing protein</fullName>
    </recommendedName>
</protein>
<accession>A0A2S9IGM3</accession>
<feature type="domain" description="Pyrroline-5-carboxylate reductase catalytic N-terminal" evidence="3">
    <location>
        <begin position="4"/>
        <end position="81"/>
    </location>
</feature>
<evidence type="ECO:0000256" key="2">
    <source>
        <dbReference type="ARBA" id="ARBA00023002"/>
    </source>
</evidence>
<keyword evidence="2" id="KW-0560">Oxidoreductase</keyword>
<sequence length="101" mass="11043">MRTGILGVGELTEKVVAGLCQTQNAVEIILSPRNAARAEKLREAYGCLVTESNQSVVDMAEILIIGVRPDALPQLASEITYRLSKLTQKIIFRFQQPVATS</sequence>
<dbReference type="Pfam" id="PF03807">
    <property type="entry name" value="F420_oxidored"/>
    <property type="match status" value="1"/>
</dbReference>
<dbReference type="InterPro" id="IPR028939">
    <property type="entry name" value="P5C_Rdtase_cat_N"/>
</dbReference>
<organism evidence="4 5">
    <name type="scientific">Pantoea coffeiphila</name>
    <dbReference type="NCBI Taxonomy" id="1465635"/>
    <lineage>
        <taxon>Bacteria</taxon>
        <taxon>Pseudomonadati</taxon>
        <taxon>Pseudomonadota</taxon>
        <taxon>Gammaproteobacteria</taxon>
        <taxon>Enterobacterales</taxon>
        <taxon>Erwiniaceae</taxon>
        <taxon>Pantoea</taxon>
    </lineage>
</organism>
<dbReference type="RefSeq" id="WP_105591507.1">
    <property type="nucleotide sequence ID" value="NZ_PDET01000002.1"/>
</dbReference>
<dbReference type="OrthoDB" id="8418678at2"/>
<evidence type="ECO:0000259" key="3">
    <source>
        <dbReference type="Pfam" id="PF03807"/>
    </source>
</evidence>
<dbReference type="SUPFAM" id="SSF51735">
    <property type="entry name" value="NAD(P)-binding Rossmann-fold domains"/>
    <property type="match status" value="1"/>
</dbReference>
<dbReference type="Proteomes" id="UP000239181">
    <property type="component" value="Unassembled WGS sequence"/>
</dbReference>
<evidence type="ECO:0000313" key="5">
    <source>
        <dbReference type="Proteomes" id="UP000239181"/>
    </source>
</evidence>
<comment type="caution">
    <text evidence="4">The sequence shown here is derived from an EMBL/GenBank/DDBJ whole genome shotgun (WGS) entry which is preliminary data.</text>
</comment>
<comment type="similarity">
    <text evidence="1">Belongs to the pyrroline-5-carboxylate reductase family.</text>
</comment>
<dbReference type="GO" id="GO:0055129">
    <property type="term" value="P:L-proline biosynthetic process"/>
    <property type="evidence" value="ECO:0007669"/>
    <property type="project" value="TreeGrafter"/>
</dbReference>
<dbReference type="PANTHER" id="PTHR11645">
    <property type="entry name" value="PYRROLINE-5-CARBOXYLATE REDUCTASE"/>
    <property type="match status" value="1"/>
</dbReference>
<dbReference type="AlphaFoldDB" id="A0A2S9IGM3"/>
<reference evidence="4 5" key="1">
    <citation type="submission" date="2017-10" db="EMBL/GenBank/DDBJ databases">
        <title>Draft genome of two endophytic bacteria isolated from 'guarana' Paullinia cupana (Mart.) Ducke.</title>
        <authorList>
            <person name="Siqueira K.A."/>
            <person name="Liotti R.G."/>
            <person name="Mendes T.A."/>
            <person name="Soares M.A."/>
        </authorList>
    </citation>
    <scope>NUCLEOTIDE SEQUENCE [LARGE SCALE GENOMIC DNA]</scope>
    <source>
        <strain evidence="4 5">342</strain>
    </source>
</reference>
<evidence type="ECO:0000313" key="4">
    <source>
        <dbReference type="EMBL" id="PRD16925.1"/>
    </source>
</evidence>
<dbReference type="GO" id="GO:0004735">
    <property type="term" value="F:pyrroline-5-carboxylate reductase activity"/>
    <property type="evidence" value="ECO:0007669"/>
    <property type="project" value="TreeGrafter"/>
</dbReference>
<keyword evidence="5" id="KW-1185">Reference proteome</keyword>
<evidence type="ECO:0000256" key="1">
    <source>
        <dbReference type="ARBA" id="ARBA00005525"/>
    </source>
</evidence>
<dbReference type="EMBL" id="PDET01000002">
    <property type="protein sequence ID" value="PRD16925.1"/>
    <property type="molecule type" value="Genomic_DNA"/>
</dbReference>
<dbReference type="Gene3D" id="3.40.50.720">
    <property type="entry name" value="NAD(P)-binding Rossmann-like Domain"/>
    <property type="match status" value="1"/>
</dbReference>
<dbReference type="PANTHER" id="PTHR11645:SF0">
    <property type="entry name" value="PYRROLINE-5-CARBOXYLATE REDUCTASE 3"/>
    <property type="match status" value="1"/>
</dbReference>
<proteinExistence type="inferred from homology"/>
<gene>
    <name evidence="4" type="ORF">CQW29_04465</name>
</gene>
<dbReference type="InterPro" id="IPR036291">
    <property type="entry name" value="NAD(P)-bd_dom_sf"/>
</dbReference>